<organism evidence="4 5">
    <name type="scientific">Arachis hypogaea</name>
    <name type="common">Peanut</name>
    <dbReference type="NCBI Taxonomy" id="3818"/>
    <lineage>
        <taxon>Eukaryota</taxon>
        <taxon>Viridiplantae</taxon>
        <taxon>Streptophyta</taxon>
        <taxon>Embryophyta</taxon>
        <taxon>Tracheophyta</taxon>
        <taxon>Spermatophyta</taxon>
        <taxon>Magnoliopsida</taxon>
        <taxon>eudicotyledons</taxon>
        <taxon>Gunneridae</taxon>
        <taxon>Pentapetalae</taxon>
        <taxon>rosids</taxon>
        <taxon>fabids</taxon>
        <taxon>Fabales</taxon>
        <taxon>Fabaceae</taxon>
        <taxon>Papilionoideae</taxon>
        <taxon>50 kb inversion clade</taxon>
        <taxon>dalbergioids sensu lato</taxon>
        <taxon>Dalbergieae</taxon>
        <taxon>Pterocarpus clade</taxon>
        <taxon>Arachis</taxon>
    </lineage>
</organism>
<evidence type="ECO:0008006" key="6">
    <source>
        <dbReference type="Google" id="ProtNLM"/>
    </source>
</evidence>
<proteinExistence type="inferred from homology"/>
<feature type="repeat" description="PPR" evidence="3">
    <location>
        <begin position="1"/>
        <end position="28"/>
    </location>
</feature>
<dbReference type="PROSITE" id="PS51375">
    <property type="entry name" value="PPR"/>
    <property type="match status" value="1"/>
</dbReference>
<dbReference type="InterPro" id="IPR051240">
    <property type="entry name" value="Mito_RNA-Proc/Resp"/>
</dbReference>
<dbReference type="Pfam" id="PF13041">
    <property type="entry name" value="PPR_2"/>
    <property type="match status" value="1"/>
</dbReference>
<dbReference type="GO" id="GO:0003729">
    <property type="term" value="F:mRNA binding"/>
    <property type="evidence" value="ECO:0007669"/>
    <property type="project" value="TreeGrafter"/>
</dbReference>
<dbReference type="NCBIfam" id="TIGR00756">
    <property type="entry name" value="PPR"/>
    <property type="match status" value="1"/>
</dbReference>
<evidence type="ECO:0000313" key="5">
    <source>
        <dbReference type="Proteomes" id="UP000289738"/>
    </source>
</evidence>
<sequence length="63" mass="7144">MIHGLCKEVLFEEAVALLSEMEGNGCLPDAVTFETVIRALFEKDENDMAEKLLREMRVSQSQK</sequence>
<name>A0A444Z117_ARAHY</name>
<dbReference type="Gene3D" id="1.25.40.10">
    <property type="entry name" value="Tetratricopeptide repeat domain"/>
    <property type="match status" value="1"/>
</dbReference>
<keyword evidence="5" id="KW-1185">Reference proteome</keyword>
<dbReference type="AlphaFoldDB" id="A0A444Z117"/>
<dbReference type="InterPro" id="IPR002885">
    <property type="entry name" value="PPR_rpt"/>
</dbReference>
<dbReference type="PANTHER" id="PTHR47933">
    <property type="entry name" value="PENTATRICOPEPTIDE REPEAT-CONTAINING PROTEIN 1, MITOCHONDRIAL"/>
    <property type="match status" value="1"/>
</dbReference>
<evidence type="ECO:0000256" key="1">
    <source>
        <dbReference type="ARBA" id="ARBA00007626"/>
    </source>
</evidence>
<reference evidence="4 5" key="1">
    <citation type="submission" date="2019-01" db="EMBL/GenBank/DDBJ databases">
        <title>Sequencing of cultivated peanut Arachis hypogaea provides insights into genome evolution and oil improvement.</title>
        <authorList>
            <person name="Chen X."/>
        </authorList>
    </citation>
    <scope>NUCLEOTIDE SEQUENCE [LARGE SCALE GENOMIC DNA]</scope>
    <source>
        <strain evidence="5">cv. Fuhuasheng</strain>
        <tissue evidence="4">Leaves</tissue>
    </source>
</reference>
<gene>
    <name evidence="4" type="ORF">Ahy_B05g075370</name>
</gene>
<comment type="similarity">
    <text evidence="1">Belongs to the PPR family. P subfamily.</text>
</comment>
<comment type="caution">
    <text evidence="4">The sequence shown here is derived from an EMBL/GenBank/DDBJ whole genome shotgun (WGS) entry which is preliminary data.</text>
</comment>
<dbReference type="EMBL" id="SDMP01000015">
    <property type="protein sequence ID" value="RYR07879.1"/>
    <property type="molecule type" value="Genomic_DNA"/>
</dbReference>
<dbReference type="PANTHER" id="PTHR47933:SF11">
    <property type="entry name" value="PENTATRICOPEPTIDE REPEAT-CONTAINING PROTEIN 2"/>
    <property type="match status" value="1"/>
</dbReference>
<dbReference type="InterPro" id="IPR011990">
    <property type="entry name" value="TPR-like_helical_dom_sf"/>
</dbReference>
<accession>A0A444Z117</accession>
<evidence type="ECO:0000256" key="3">
    <source>
        <dbReference type="PROSITE-ProRule" id="PRU00708"/>
    </source>
</evidence>
<keyword evidence="2" id="KW-0677">Repeat</keyword>
<evidence type="ECO:0000313" key="4">
    <source>
        <dbReference type="EMBL" id="RYR07879.1"/>
    </source>
</evidence>
<dbReference type="Proteomes" id="UP000289738">
    <property type="component" value="Chromosome B05"/>
</dbReference>
<evidence type="ECO:0000256" key="2">
    <source>
        <dbReference type="ARBA" id="ARBA00022737"/>
    </source>
</evidence>
<protein>
    <recommendedName>
        <fullName evidence="6">Pentatricopeptide repeat-containing protein</fullName>
    </recommendedName>
</protein>